<evidence type="ECO:0000259" key="1">
    <source>
        <dbReference type="PROSITE" id="PS50943"/>
    </source>
</evidence>
<protein>
    <submittedName>
        <fullName evidence="2">Helix-turn-helix domain-containing protein</fullName>
    </submittedName>
</protein>
<dbReference type="STRING" id="35752.SAMN05421541_11955"/>
<dbReference type="InterPro" id="IPR043917">
    <property type="entry name" value="DUF5753"/>
</dbReference>
<dbReference type="AlphaFoldDB" id="A0A1I2KYH6"/>
<dbReference type="InterPro" id="IPR010982">
    <property type="entry name" value="Lambda_DNA-bd_dom_sf"/>
</dbReference>
<evidence type="ECO:0000313" key="3">
    <source>
        <dbReference type="Proteomes" id="UP000199645"/>
    </source>
</evidence>
<dbReference type="SMART" id="SM00530">
    <property type="entry name" value="HTH_XRE"/>
    <property type="match status" value="1"/>
</dbReference>
<gene>
    <name evidence="2" type="ORF">SAMN05421541_11955</name>
</gene>
<keyword evidence="3" id="KW-1185">Reference proteome</keyword>
<name>A0A1I2KYH6_9ACTN</name>
<dbReference type="Pfam" id="PF13560">
    <property type="entry name" value="HTH_31"/>
    <property type="match status" value="1"/>
</dbReference>
<dbReference type="GO" id="GO:0003677">
    <property type="term" value="F:DNA binding"/>
    <property type="evidence" value="ECO:0007669"/>
    <property type="project" value="InterPro"/>
</dbReference>
<dbReference type="Pfam" id="PF19054">
    <property type="entry name" value="DUF5753"/>
    <property type="match status" value="1"/>
</dbReference>
<sequence>MFRICRGIEPGGRRRSIPTAIGALGDDEPIGAVLARMRRIKRMSGTELAGLVGMSQAKISRIERGVGGLNPDDVDVIARALGADDTETQALVARAVHTFDRMTDWRPASTGMAVQQKTLADWEAGASCIRVFEPSLVPGSLQTHGYAKLILRVFRQLLVLTDEDRSEAALLAAVSARLRRQEALADPAISFEFVMGEAALKRGSRPPVEMLAQISHLREVDAHHPNVSLKVIPDDAPTVIPLLHGFTVIDDVLVVVDLYNTGLLSRSDRDVTSYRRTFDLLDGHAVPVAPFLDRYQATYIEMLK</sequence>
<dbReference type="CDD" id="cd00093">
    <property type="entry name" value="HTH_XRE"/>
    <property type="match status" value="1"/>
</dbReference>
<dbReference type="EMBL" id="FONV01000019">
    <property type="protein sequence ID" value="SFF72112.1"/>
    <property type="molecule type" value="Genomic_DNA"/>
</dbReference>
<accession>A0A1I2KYH6</accession>
<dbReference type="OrthoDB" id="4966777at2"/>
<evidence type="ECO:0000313" key="2">
    <source>
        <dbReference type="EMBL" id="SFF72112.1"/>
    </source>
</evidence>
<dbReference type="RefSeq" id="WP_093621035.1">
    <property type="nucleotide sequence ID" value="NZ_BOMT01000074.1"/>
</dbReference>
<feature type="domain" description="HTH cro/C1-type" evidence="1">
    <location>
        <begin position="34"/>
        <end position="89"/>
    </location>
</feature>
<proteinExistence type="predicted"/>
<dbReference type="Proteomes" id="UP000199645">
    <property type="component" value="Unassembled WGS sequence"/>
</dbReference>
<dbReference type="SUPFAM" id="SSF47413">
    <property type="entry name" value="lambda repressor-like DNA-binding domains"/>
    <property type="match status" value="1"/>
</dbReference>
<reference evidence="2 3" key="1">
    <citation type="submission" date="2016-10" db="EMBL/GenBank/DDBJ databases">
        <authorList>
            <person name="de Groot N.N."/>
        </authorList>
    </citation>
    <scope>NUCLEOTIDE SEQUENCE [LARGE SCALE GENOMIC DNA]</scope>
    <source>
        <strain evidence="2 3">DSM 43019</strain>
    </source>
</reference>
<organism evidence="2 3">
    <name type="scientific">Actinoplanes philippinensis</name>
    <dbReference type="NCBI Taxonomy" id="35752"/>
    <lineage>
        <taxon>Bacteria</taxon>
        <taxon>Bacillati</taxon>
        <taxon>Actinomycetota</taxon>
        <taxon>Actinomycetes</taxon>
        <taxon>Micromonosporales</taxon>
        <taxon>Micromonosporaceae</taxon>
        <taxon>Actinoplanes</taxon>
    </lineage>
</organism>
<dbReference type="PROSITE" id="PS50943">
    <property type="entry name" value="HTH_CROC1"/>
    <property type="match status" value="1"/>
</dbReference>
<dbReference type="Gene3D" id="1.10.260.40">
    <property type="entry name" value="lambda repressor-like DNA-binding domains"/>
    <property type="match status" value="1"/>
</dbReference>
<dbReference type="InterPro" id="IPR001387">
    <property type="entry name" value="Cro/C1-type_HTH"/>
</dbReference>